<feature type="compositionally biased region" description="Basic and acidic residues" evidence="1">
    <location>
        <begin position="173"/>
        <end position="185"/>
    </location>
</feature>
<evidence type="ECO:0000259" key="2">
    <source>
        <dbReference type="PROSITE" id="PS51782"/>
    </source>
</evidence>
<dbReference type="PROSITE" id="PS51782">
    <property type="entry name" value="LYSM"/>
    <property type="match status" value="2"/>
</dbReference>
<evidence type="ECO:0000313" key="4">
    <source>
        <dbReference type="Proteomes" id="UP001210231"/>
    </source>
</evidence>
<protein>
    <submittedName>
        <fullName evidence="3">LysM domain-containing protein</fullName>
    </submittedName>
</protein>
<reference evidence="3 4" key="1">
    <citation type="submission" date="2022-12" db="EMBL/GenBank/DDBJ databases">
        <title>Chitinophagaceae gen. sp. nov., a new member of the family Chitinophagaceae, isolated from soil in a chemical factory.</title>
        <authorList>
            <person name="Ke Z."/>
        </authorList>
    </citation>
    <scope>NUCLEOTIDE SEQUENCE [LARGE SCALE GENOMIC DNA]</scope>
    <source>
        <strain evidence="3 4">LY-5</strain>
    </source>
</reference>
<dbReference type="InterPro" id="IPR018392">
    <property type="entry name" value="LysM"/>
</dbReference>
<dbReference type="SMART" id="SM00257">
    <property type="entry name" value="LysM"/>
    <property type="match status" value="2"/>
</dbReference>
<name>A0ABT4UQC6_9BACT</name>
<evidence type="ECO:0000256" key="1">
    <source>
        <dbReference type="SAM" id="MobiDB-lite"/>
    </source>
</evidence>
<dbReference type="InterPro" id="IPR036779">
    <property type="entry name" value="LysM_dom_sf"/>
</dbReference>
<dbReference type="EMBL" id="JAQGEF010000049">
    <property type="protein sequence ID" value="MDA3616829.1"/>
    <property type="molecule type" value="Genomic_DNA"/>
</dbReference>
<comment type="caution">
    <text evidence="3">The sequence shown here is derived from an EMBL/GenBank/DDBJ whole genome shotgun (WGS) entry which is preliminary data.</text>
</comment>
<dbReference type="Proteomes" id="UP001210231">
    <property type="component" value="Unassembled WGS sequence"/>
</dbReference>
<accession>A0ABT4UQC6</accession>
<dbReference type="Pfam" id="PF01476">
    <property type="entry name" value="LysM"/>
    <property type="match status" value="2"/>
</dbReference>
<organism evidence="3 4">
    <name type="scientific">Polluticaenibacter yanchengensis</name>
    <dbReference type="NCBI Taxonomy" id="3014562"/>
    <lineage>
        <taxon>Bacteria</taxon>
        <taxon>Pseudomonadati</taxon>
        <taxon>Bacteroidota</taxon>
        <taxon>Chitinophagia</taxon>
        <taxon>Chitinophagales</taxon>
        <taxon>Chitinophagaceae</taxon>
        <taxon>Polluticaenibacter</taxon>
    </lineage>
</organism>
<dbReference type="CDD" id="cd00118">
    <property type="entry name" value="LysM"/>
    <property type="match status" value="1"/>
</dbReference>
<sequence>MKFKNIALILSILGMQKLNSQKLVGKIENGFSYIEHKVEDNQDLASIALQYGVSEDEIKALNGASALSSNSIVRIPLNSIIKQECVSKNCIPVYHIVGKSEGLYRIGVAYNNIKMPQLRKLNNLANDNLSLGKEIIVGYVPESVTTAKFERRKEVPAEEKLSTNNAPKYSIDNNKKAEMPKAEAQKKDSTLNVISQIKDLKTEVKPKVVNEVKENNVITGKVIEIKDTVKVDNTEYVAKKLEYSNKEGAFKSEFKNAGFSMELSAASFKSESGWKDGMYFVLVNEIEVGITVKLSVGDKVIYAKVTGPLPEVKKANDVSIRLNDAASFALGYSENEKFKVKLSL</sequence>
<feature type="domain" description="LysM" evidence="2">
    <location>
        <begin position="34"/>
        <end position="81"/>
    </location>
</feature>
<proteinExistence type="predicted"/>
<feature type="region of interest" description="Disordered" evidence="1">
    <location>
        <begin position="151"/>
        <end position="185"/>
    </location>
</feature>
<evidence type="ECO:0000313" key="3">
    <source>
        <dbReference type="EMBL" id="MDA3616829.1"/>
    </source>
</evidence>
<gene>
    <name evidence="3" type="ORF">O3P16_18640</name>
</gene>
<feature type="compositionally biased region" description="Basic and acidic residues" evidence="1">
    <location>
        <begin position="151"/>
        <end position="161"/>
    </location>
</feature>
<keyword evidence="4" id="KW-1185">Reference proteome</keyword>
<dbReference type="Gene3D" id="3.10.350.10">
    <property type="entry name" value="LysM domain"/>
    <property type="match status" value="1"/>
</dbReference>
<feature type="domain" description="LysM" evidence="2">
    <location>
        <begin position="93"/>
        <end position="137"/>
    </location>
</feature>